<sequence length="101" mass="11608">MSKKPFVNSLIKFCIHGYHLKISRDRFPKSVVHWRPRYDNADRMQRFAESVYSTTKRETAQTLLPVSDMKYIPAGNSDTSMRLSAAMNDVISRPAASKMLI</sequence>
<dbReference type="EMBL" id="VSSQ01000970">
    <property type="protein sequence ID" value="MPM03646.1"/>
    <property type="molecule type" value="Genomic_DNA"/>
</dbReference>
<organism evidence="1">
    <name type="scientific">bioreactor metagenome</name>
    <dbReference type="NCBI Taxonomy" id="1076179"/>
    <lineage>
        <taxon>unclassified sequences</taxon>
        <taxon>metagenomes</taxon>
        <taxon>ecological metagenomes</taxon>
    </lineage>
</organism>
<proteinExistence type="predicted"/>
<name>A0A644WIF5_9ZZZZ</name>
<dbReference type="AlphaFoldDB" id="A0A644WIF5"/>
<reference evidence="1" key="1">
    <citation type="submission" date="2019-08" db="EMBL/GenBank/DDBJ databases">
        <authorList>
            <person name="Kucharzyk K."/>
            <person name="Murdoch R.W."/>
            <person name="Higgins S."/>
            <person name="Loffler F."/>
        </authorList>
    </citation>
    <scope>NUCLEOTIDE SEQUENCE</scope>
</reference>
<accession>A0A644WIF5</accession>
<gene>
    <name evidence="1" type="ORF">SDC9_49913</name>
</gene>
<comment type="caution">
    <text evidence="1">The sequence shown here is derived from an EMBL/GenBank/DDBJ whole genome shotgun (WGS) entry which is preliminary data.</text>
</comment>
<evidence type="ECO:0000313" key="1">
    <source>
        <dbReference type="EMBL" id="MPM03646.1"/>
    </source>
</evidence>
<protein>
    <submittedName>
        <fullName evidence="1">Uncharacterized protein</fullName>
    </submittedName>
</protein>